<comment type="caution">
    <text evidence="1">The sequence shown here is derived from an EMBL/GenBank/DDBJ whole genome shotgun (WGS) entry which is preliminary data.</text>
</comment>
<reference evidence="2" key="2">
    <citation type="journal article" date="2018" name="BMC Genomics">
        <title>A manually annotated Actinidia chinensis var. chinensis (kiwifruit) genome highlights the challenges associated with draft genomes and gene prediction in plants.</title>
        <authorList>
            <person name="Pilkington S.M."/>
            <person name="Crowhurst R."/>
            <person name="Hilario E."/>
            <person name="Nardozza S."/>
            <person name="Fraser L."/>
            <person name="Peng Y."/>
            <person name="Gunaseelan K."/>
            <person name="Simpson R."/>
            <person name="Tahir J."/>
            <person name="Deroles S.C."/>
            <person name="Templeton K."/>
            <person name="Luo Z."/>
            <person name="Davy M."/>
            <person name="Cheng C."/>
            <person name="McNeilage M."/>
            <person name="Scaglione D."/>
            <person name="Liu Y."/>
            <person name="Zhang Q."/>
            <person name="Datson P."/>
            <person name="De Silva N."/>
            <person name="Gardiner S.E."/>
            <person name="Bassett H."/>
            <person name="Chagne D."/>
            <person name="McCallum J."/>
            <person name="Dzierzon H."/>
            <person name="Deng C."/>
            <person name="Wang Y.Y."/>
            <person name="Barron L."/>
            <person name="Manako K."/>
            <person name="Bowen J."/>
            <person name="Foster T.M."/>
            <person name="Erridge Z.A."/>
            <person name="Tiffin H."/>
            <person name="Waite C.N."/>
            <person name="Davies K.M."/>
            <person name="Grierson E.P."/>
            <person name="Laing W.A."/>
            <person name="Kirk R."/>
            <person name="Chen X."/>
            <person name="Wood M."/>
            <person name="Montefiori M."/>
            <person name="Brummell D.A."/>
            <person name="Schwinn K.E."/>
            <person name="Catanach A."/>
            <person name="Fullerton C."/>
            <person name="Li D."/>
            <person name="Meiyalaghan S."/>
            <person name="Nieuwenhuizen N."/>
            <person name="Read N."/>
            <person name="Prakash R."/>
            <person name="Hunter D."/>
            <person name="Zhang H."/>
            <person name="McKenzie M."/>
            <person name="Knabel M."/>
            <person name="Harris A."/>
            <person name="Allan A.C."/>
            <person name="Gleave A."/>
            <person name="Chen A."/>
            <person name="Janssen B.J."/>
            <person name="Plunkett B."/>
            <person name="Ampomah-Dwamena C."/>
            <person name="Voogd C."/>
            <person name="Leif D."/>
            <person name="Lafferty D."/>
            <person name="Souleyre E.J.F."/>
            <person name="Varkonyi-Gasic E."/>
            <person name="Gambi F."/>
            <person name="Hanley J."/>
            <person name="Yao J.L."/>
            <person name="Cheung J."/>
            <person name="David K.M."/>
            <person name="Warren B."/>
            <person name="Marsh K."/>
            <person name="Snowden K.C."/>
            <person name="Lin-Wang K."/>
            <person name="Brian L."/>
            <person name="Martinez-Sanchez M."/>
            <person name="Wang M."/>
            <person name="Ileperuma N."/>
            <person name="Macnee N."/>
            <person name="Campin R."/>
            <person name="McAtee P."/>
            <person name="Drummond R.S.M."/>
            <person name="Espley R.V."/>
            <person name="Ireland H.S."/>
            <person name="Wu R."/>
            <person name="Atkinson R.G."/>
            <person name="Karunairetnam S."/>
            <person name="Bulley S."/>
            <person name="Chunkath S."/>
            <person name="Hanley Z."/>
            <person name="Storey R."/>
            <person name="Thrimawithana A.H."/>
            <person name="Thomson S."/>
            <person name="David C."/>
            <person name="Testolin R."/>
            <person name="Huang H."/>
            <person name="Hellens R.P."/>
            <person name="Schaffer R.J."/>
        </authorList>
    </citation>
    <scope>NUCLEOTIDE SEQUENCE [LARGE SCALE GENOMIC DNA]</scope>
    <source>
        <strain evidence="2">cv. Red5</strain>
    </source>
</reference>
<sequence length="150" mass="16494">MVLFLLNIIFLALGTLSNLVFRIIFNVTMYMLVLVIQSFKVPGEAAKGALEQVADVIKLCVEYLVEFAWEAISSLLSALFDLVKEGVFGSVVATGSAIGGLLEHMRNSMDGFLKELIPEVLEGFSEMISTIATDFWNNYKEAVGYVTENA</sequence>
<dbReference type="EMBL" id="NKQK01000015">
    <property type="protein sequence ID" value="PSS09629.1"/>
    <property type="molecule type" value="Genomic_DNA"/>
</dbReference>
<dbReference type="Gramene" id="PSS09629">
    <property type="protein sequence ID" value="PSS09629"/>
    <property type="gene ID" value="CEY00_Acc16651"/>
</dbReference>
<dbReference type="InParanoid" id="A0A2R6QJP5"/>
<evidence type="ECO:0000313" key="2">
    <source>
        <dbReference type="Proteomes" id="UP000241394"/>
    </source>
</evidence>
<reference evidence="1 2" key="1">
    <citation type="submission" date="2017-07" db="EMBL/GenBank/DDBJ databases">
        <title>An improved, manually edited Actinidia chinensis var. chinensis (kiwifruit) genome highlights the challenges associated with draft genomes and gene prediction in plants.</title>
        <authorList>
            <person name="Pilkington S."/>
            <person name="Crowhurst R."/>
            <person name="Hilario E."/>
            <person name="Nardozza S."/>
            <person name="Fraser L."/>
            <person name="Peng Y."/>
            <person name="Gunaseelan K."/>
            <person name="Simpson R."/>
            <person name="Tahir J."/>
            <person name="Deroles S."/>
            <person name="Templeton K."/>
            <person name="Luo Z."/>
            <person name="Davy M."/>
            <person name="Cheng C."/>
            <person name="Mcneilage M."/>
            <person name="Scaglione D."/>
            <person name="Liu Y."/>
            <person name="Zhang Q."/>
            <person name="Datson P."/>
            <person name="De Silva N."/>
            <person name="Gardiner S."/>
            <person name="Bassett H."/>
            <person name="Chagne D."/>
            <person name="Mccallum J."/>
            <person name="Dzierzon H."/>
            <person name="Deng C."/>
            <person name="Wang Y.-Y."/>
            <person name="Barron N."/>
            <person name="Manako K."/>
            <person name="Bowen J."/>
            <person name="Foster T."/>
            <person name="Erridge Z."/>
            <person name="Tiffin H."/>
            <person name="Waite C."/>
            <person name="Davies K."/>
            <person name="Grierson E."/>
            <person name="Laing W."/>
            <person name="Kirk R."/>
            <person name="Chen X."/>
            <person name="Wood M."/>
            <person name="Montefiori M."/>
            <person name="Brummell D."/>
            <person name="Schwinn K."/>
            <person name="Catanach A."/>
            <person name="Fullerton C."/>
            <person name="Li D."/>
            <person name="Meiyalaghan S."/>
            <person name="Nieuwenhuizen N."/>
            <person name="Read N."/>
            <person name="Prakash R."/>
            <person name="Hunter D."/>
            <person name="Zhang H."/>
            <person name="Mckenzie M."/>
            <person name="Knabel M."/>
            <person name="Harris A."/>
            <person name="Allan A."/>
            <person name="Chen A."/>
            <person name="Janssen B."/>
            <person name="Plunkett B."/>
            <person name="Dwamena C."/>
            <person name="Voogd C."/>
            <person name="Leif D."/>
            <person name="Lafferty D."/>
            <person name="Souleyre E."/>
            <person name="Varkonyi-Gasic E."/>
            <person name="Gambi F."/>
            <person name="Hanley J."/>
            <person name="Yao J.-L."/>
            <person name="Cheung J."/>
            <person name="David K."/>
            <person name="Warren B."/>
            <person name="Marsh K."/>
            <person name="Snowden K."/>
            <person name="Lin-Wang K."/>
            <person name="Brian L."/>
            <person name="Martinez-Sanchez M."/>
            <person name="Wang M."/>
            <person name="Ileperuma N."/>
            <person name="Macnee N."/>
            <person name="Campin R."/>
            <person name="Mcatee P."/>
            <person name="Drummond R."/>
            <person name="Espley R."/>
            <person name="Ireland H."/>
            <person name="Wu R."/>
            <person name="Atkinson R."/>
            <person name="Karunairetnam S."/>
            <person name="Bulley S."/>
            <person name="Chunkath S."/>
            <person name="Hanley Z."/>
            <person name="Storey R."/>
            <person name="Thrimawithana A."/>
            <person name="Thomson S."/>
            <person name="David C."/>
            <person name="Testolin R."/>
        </authorList>
    </citation>
    <scope>NUCLEOTIDE SEQUENCE [LARGE SCALE GENOMIC DNA]</scope>
    <source>
        <strain evidence="2">cv. Red5</strain>
        <tissue evidence="1">Young leaf</tissue>
    </source>
</reference>
<protein>
    <submittedName>
        <fullName evidence="1">B3 domain-containing protein</fullName>
    </submittedName>
</protein>
<dbReference type="OMA" id="VSAFFDY"/>
<accession>A0A2R6QJP5</accession>
<gene>
    <name evidence="1" type="ORF">CEY00_Acc16651</name>
</gene>
<proteinExistence type="predicted"/>
<organism evidence="1 2">
    <name type="scientific">Actinidia chinensis var. chinensis</name>
    <name type="common">Chinese soft-hair kiwi</name>
    <dbReference type="NCBI Taxonomy" id="1590841"/>
    <lineage>
        <taxon>Eukaryota</taxon>
        <taxon>Viridiplantae</taxon>
        <taxon>Streptophyta</taxon>
        <taxon>Embryophyta</taxon>
        <taxon>Tracheophyta</taxon>
        <taxon>Spermatophyta</taxon>
        <taxon>Magnoliopsida</taxon>
        <taxon>eudicotyledons</taxon>
        <taxon>Gunneridae</taxon>
        <taxon>Pentapetalae</taxon>
        <taxon>asterids</taxon>
        <taxon>Ericales</taxon>
        <taxon>Actinidiaceae</taxon>
        <taxon>Actinidia</taxon>
    </lineage>
</organism>
<keyword evidence="2" id="KW-1185">Reference proteome</keyword>
<dbReference type="Proteomes" id="UP000241394">
    <property type="component" value="Chromosome LG15"/>
</dbReference>
<name>A0A2R6QJP5_ACTCC</name>
<dbReference type="AlphaFoldDB" id="A0A2R6QJP5"/>
<evidence type="ECO:0000313" key="1">
    <source>
        <dbReference type="EMBL" id="PSS09629.1"/>
    </source>
</evidence>
<dbReference type="OrthoDB" id="904575at2759"/>